<comment type="caution">
    <text evidence="2">Lacks conserved residue(s) required for the propagation of feature annotation.</text>
</comment>
<dbReference type="Pfam" id="PF05636">
    <property type="entry name" value="HIGH_NTase1"/>
    <property type="match status" value="1"/>
</dbReference>
<evidence type="ECO:0000313" key="3">
    <source>
        <dbReference type="EMBL" id="PAB58884.1"/>
    </source>
</evidence>
<dbReference type="Proteomes" id="UP000216024">
    <property type="component" value="Unassembled WGS sequence"/>
</dbReference>
<accession>A0A267MH39</accession>
<dbReference type="GO" id="GO:0000049">
    <property type="term" value="F:tRNA binding"/>
    <property type="evidence" value="ECO:0007669"/>
    <property type="project" value="UniProtKB-KW"/>
</dbReference>
<dbReference type="InterPro" id="IPR014729">
    <property type="entry name" value="Rossmann-like_a/b/a_fold"/>
</dbReference>
<dbReference type="OrthoDB" id="9769796at2"/>
<feature type="binding site" evidence="2">
    <location>
        <position position="102"/>
    </location>
    <ligand>
        <name>ATP</name>
        <dbReference type="ChEBI" id="CHEBI:30616"/>
    </ligand>
</feature>
<dbReference type="NCBIfam" id="NF010191">
    <property type="entry name" value="PRK13670.1"/>
    <property type="match status" value="1"/>
</dbReference>
<feature type="binding site" evidence="2">
    <location>
        <position position="164"/>
    </location>
    <ligand>
        <name>ATP</name>
        <dbReference type="ChEBI" id="CHEBI:30616"/>
    </ligand>
</feature>
<comment type="catalytic activity">
    <reaction evidence="2">
        <text>cytidine(34) in elongator tRNA(Met) + acetate + ATP = N(4)-acetylcytidine(34) in elongator tRNA(Met) + AMP + diphosphate</text>
        <dbReference type="Rhea" id="RHEA:58144"/>
        <dbReference type="Rhea" id="RHEA-COMP:10693"/>
        <dbReference type="Rhea" id="RHEA-COMP:10694"/>
        <dbReference type="ChEBI" id="CHEBI:30089"/>
        <dbReference type="ChEBI" id="CHEBI:30616"/>
        <dbReference type="ChEBI" id="CHEBI:33019"/>
        <dbReference type="ChEBI" id="CHEBI:74900"/>
        <dbReference type="ChEBI" id="CHEBI:82748"/>
        <dbReference type="ChEBI" id="CHEBI:456215"/>
    </reaction>
</comment>
<feature type="binding site" evidence="2">
    <location>
        <begin position="7"/>
        <end position="20"/>
    </location>
    <ligand>
        <name>ATP</name>
        <dbReference type="ChEBI" id="CHEBI:30616"/>
    </ligand>
</feature>
<proteinExistence type="inferred from homology"/>
<dbReference type="PANTHER" id="PTHR37825">
    <property type="entry name" value="TRNA(MET) CYTIDINE ACETATE LIGASE"/>
    <property type="match status" value="1"/>
</dbReference>
<dbReference type="PANTHER" id="PTHR37825:SF1">
    <property type="entry name" value="TRNA(MET) CYTIDINE ACETATE LIGASE"/>
    <property type="match status" value="1"/>
</dbReference>
<reference evidence="3 4" key="1">
    <citation type="submission" date="2017-06" db="EMBL/GenBank/DDBJ databases">
        <title>Draft genome sequence of anaerobic fermentative bacterium Anaeromicrobium sediminis DY2726D isolated from West Pacific Ocean sediments.</title>
        <authorList>
            <person name="Zeng X."/>
        </authorList>
    </citation>
    <scope>NUCLEOTIDE SEQUENCE [LARGE SCALE GENOMIC DNA]</scope>
    <source>
        <strain evidence="3 4">DY2726D</strain>
    </source>
</reference>
<keyword evidence="2" id="KW-0547">Nucleotide-binding</keyword>
<dbReference type="RefSeq" id="WP_095134238.1">
    <property type="nucleotide sequence ID" value="NZ_NIBG01000011.1"/>
</dbReference>
<organism evidence="3 4">
    <name type="scientific">Anaeromicrobium sediminis</name>
    <dbReference type="NCBI Taxonomy" id="1478221"/>
    <lineage>
        <taxon>Bacteria</taxon>
        <taxon>Bacillati</taxon>
        <taxon>Bacillota</taxon>
        <taxon>Clostridia</taxon>
        <taxon>Peptostreptococcales</taxon>
        <taxon>Thermotaleaceae</taxon>
        <taxon>Anaeromicrobium</taxon>
    </lineage>
</organism>
<dbReference type="SUPFAM" id="SSF52374">
    <property type="entry name" value="Nucleotidylyl transferase"/>
    <property type="match status" value="1"/>
</dbReference>
<name>A0A267MH39_9FIRM</name>
<dbReference type="GO" id="GO:0016879">
    <property type="term" value="F:ligase activity, forming carbon-nitrogen bonds"/>
    <property type="evidence" value="ECO:0007669"/>
    <property type="project" value="UniProtKB-UniRule"/>
</dbReference>
<evidence type="ECO:0000256" key="1">
    <source>
        <dbReference type="ARBA" id="ARBA00022694"/>
    </source>
</evidence>
<dbReference type="Gene3D" id="3.40.50.620">
    <property type="entry name" value="HUPs"/>
    <property type="match status" value="1"/>
</dbReference>
<keyword evidence="2" id="KW-0067">ATP-binding</keyword>
<dbReference type="EMBL" id="NIBG01000011">
    <property type="protein sequence ID" value="PAB58884.1"/>
    <property type="molecule type" value="Genomic_DNA"/>
</dbReference>
<dbReference type="EC" id="6.3.4.-" evidence="2"/>
<keyword evidence="2" id="KW-0694">RNA-binding</keyword>
<keyword evidence="2" id="KW-0820">tRNA-binding</keyword>
<evidence type="ECO:0000313" key="4">
    <source>
        <dbReference type="Proteomes" id="UP000216024"/>
    </source>
</evidence>
<evidence type="ECO:0000256" key="2">
    <source>
        <dbReference type="HAMAP-Rule" id="MF_01539"/>
    </source>
</evidence>
<gene>
    <name evidence="2" type="primary">tmcAL</name>
    <name evidence="3" type="ORF">CCE28_13410</name>
</gene>
<protein>
    <recommendedName>
        <fullName evidence="2">tRNA(Met) cytidine acetate ligase</fullName>
        <ecNumber evidence="2">6.3.4.-</ecNumber>
    </recommendedName>
</protein>
<dbReference type="InterPro" id="IPR008513">
    <property type="entry name" value="tRNA(Met)_cyd_acetate_ligase"/>
</dbReference>
<sequence>MNVVGIVAEYNPFHNGHKYHLIESLKNTKGTHSIVVMSGNFLQRGEPAILDKWTRAKMAIDEGVDLVIELPFVYACNSAEFFAFGAVSLLNSMNIVDSISFGSELGNVDDLTRISKVLNEEPDEYTHYLKEFLKEGISYPAARERALFKYFNEDSLSNIIGSPNNILGIEYIKSLLKLGSSITPSTVKRYKAGYHSKELYGNICSATAIRKLLLENPCDETLKGVMPSESYKVLQKSLIEYYKPVFYNDFSQMIIQTLRKSSPEYLRNIVDVGEGLENRLKSSATKAIHIDSLLDNVKTKRYALTRIQRILIHSLMGYTKDTLDCFRNTGPLYARVLGFSPKGTELLKAMKEKSLVPILTNINKQSIDSKALSMLSLDILATDLYTLSIANPNLRYGGYDYYNRPYMKR</sequence>
<dbReference type="HAMAP" id="MF_01539">
    <property type="entry name" value="TmcAL"/>
    <property type="match status" value="1"/>
</dbReference>
<comment type="caution">
    <text evidence="3">The sequence shown here is derived from an EMBL/GenBank/DDBJ whole genome shotgun (WGS) entry which is preliminary data.</text>
</comment>
<dbReference type="GO" id="GO:0005524">
    <property type="term" value="F:ATP binding"/>
    <property type="evidence" value="ECO:0007669"/>
    <property type="project" value="UniProtKB-KW"/>
</dbReference>
<keyword evidence="1 2" id="KW-0819">tRNA processing</keyword>
<dbReference type="GO" id="GO:0005737">
    <property type="term" value="C:cytoplasm"/>
    <property type="evidence" value="ECO:0007669"/>
    <property type="project" value="UniProtKB-SubCell"/>
</dbReference>
<keyword evidence="4" id="KW-1185">Reference proteome</keyword>
<comment type="function">
    <text evidence="2">Catalyzes the formation of N(4)-acetylcytidine (ac(4)C) at the wobble position of elongator tRNA(Met), using acetate and ATP as substrates. First activates an acetate ion to form acetyladenylate (Ac-AMP) and then transfers the acetyl group to tRNA to form ac(4)C34.</text>
</comment>
<dbReference type="AlphaFoldDB" id="A0A267MH39"/>
<keyword evidence="2" id="KW-0436">Ligase</keyword>
<feature type="binding site" evidence="2">
    <location>
        <position position="189"/>
    </location>
    <ligand>
        <name>ATP</name>
        <dbReference type="ChEBI" id="CHEBI:30616"/>
    </ligand>
</feature>
<dbReference type="GO" id="GO:0006400">
    <property type="term" value="P:tRNA modification"/>
    <property type="evidence" value="ECO:0007669"/>
    <property type="project" value="UniProtKB-UniRule"/>
</dbReference>
<comment type="similarity">
    <text evidence="2">Belongs to the TmcAL family.</text>
</comment>
<comment type="subcellular location">
    <subcellularLocation>
        <location evidence="2">Cytoplasm</location>
    </subcellularLocation>
</comment>
<keyword evidence="2" id="KW-0963">Cytoplasm</keyword>